<keyword evidence="9" id="KW-1185">Reference proteome</keyword>
<dbReference type="PRINTS" id="PR00149">
    <property type="entry name" value="FUMRATELYASE"/>
</dbReference>
<dbReference type="InterPro" id="IPR022761">
    <property type="entry name" value="Fumarate_lyase_N"/>
</dbReference>
<evidence type="ECO:0000256" key="3">
    <source>
        <dbReference type="ARBA" id="ARBA00023239"/>
    </source>
</evidence>
<dbReference type="InterPro" id="IPR005677">
    <property type="entry name" value="Fum_hydII"/>
</dbReference>
<feature type="compositionally biased region" description="Basic and acidic residues" evidence="5">
    <location>
        <begin position="457"/>
        <end position="476"/>
    </location>
</feature>
<evidence type="ECO:0000256" key="4">
    <source>
        <dbReference type="HAMAP-Rule" id="MF_00743"/>
    </source>
</evidence>
<evidence type="ECO:0000313" key="8">
    <source>
        <dbReference type="EMBL" id="KRL28038.1"/>
    </source>
</evidence>
<dbReference type="InterPro" id="IPR000362">
    <property type="entry name" value="Fumarate_lyase_fam"/>
</dbReference>
<dbReference type="GO" id="GO:0005737">
    <property type="term" value="C:cytoplasm"/>
    <property type="evidence" value="ECO:0007669"/>
    <property type="project" value="UniProtKB-SubCell"/>
</dbReference>
<keyword evidence="4" id="KW-0816">Tricarboxylic acid cycle</keyword>
<dbReference type="SUPFAM" id="SSF48557">
    <property type="entry name" value="L-aspartase-like"/>
    <property type="match status" value="1"/>
</dbReference>
<comment type="caution">
    <text evidence="8">The sequence shown here is derived from an EMBL/GenBank/DDBJ whole genome shotgun (WGS) entry which is preliminary data.</text>
</comment>
<comment type="catalytic activity">
    <reaction evidence="1">
        <text>L-aspartate = fumarate + NH4(+)</text>
        <dbReference type="Rhea" id="RHEA:16601"/>
        <dbReference type="ChEBI" id="CHEBI:28938"/>
        <dbReference type="ChEBI" id="CHEBI:29806"/>
        <dbReference type="ChEBI" id="CHEBI:29991"/>
        <dbReference type="EC" id="4.3.1.1"/>
    </reaction>
</comment>
<comment type="subcellular location">
    <subcellularLocation>
        <location evidence="4">Cytoplasm</location>
    </subcellularLocation>
</comment>
<evidence type="ECO:0000313" key="9">
    <source>
        <dbReference type="Proteomes" id="UP000051445"/>
    </source>
</evidence>
<organism evidence="8 9">
    <name type="scientific">Limosilactobacillus frumenti DSM 13145</name>
    <dbReference type="NCBI Taxonomy" id="1423746"/>
    <lineage>
        <taxon>Bacteria</taxon>
        <taxon>Bacillati</taxon>
        <taxon>Bacillota</taxon>
        <taxon>Bacilli</taxon>
        <taxon>Lactobacillales</taxon>
        <taxon>Lactobacillaceae</taxon>
        <taxon>Limosilactobacillus</taxon>
    </lineage>
</organism>
<dbReference type="GO" id="GO:0008797">
    <property type="term" value="F:aspartate ammonia-lyase activity"/>
    <property type="evidence" value="ECO:0007669"/>
    <property type="project" value="UniProtKB-EC"/>
</dbReference>
<feature type="active site" description="Proton donor/acceptor" evidence="4">
    <location>
        <position position="184"/>
    </location>
</feature>
<dbReference type="OrthoDB" id="9802809at2"/>
<dbReference type="UniPathway" id="UPA00223">
    <property type="reaction ID" value="UER01007"/>
</dbReference>
<dbReference type="CDD" id="cd01362">
    <property type="entry name" value="Fumarase_classII"/>
    <property type="match status" value="1"/>
</dbReference>
<evidence type="ECO:0000259" key="6">
    <source>
        <dbReference type="Pfam" id="PF00206"/>
    </source>
</evidence>
<dbReference type="GO" id="GO:0006108">
    <property type="term" value="P:malate metabolic process"/>
    <property type="evidence" value="ECO:0007669"/>
    <property type="project" value="TreeGrafter"/>
</dbReference>
<accession>A0A0R1P6D1</accession>
<keyword evidence="4" id="KW-0963">Cytoplasm</keyword>
<comment type="catalytic activity">
    <reaction evidence="4">
        <text>(S)-malate = fumarate + H2O</text>
        <dbReference type="Rhea" id="RHEA:12460"/>
        <dbReference type="ChEBI" id="CHEBI:15377"/>
        <dbReference type="ChEBI" id="CHEBI:15589"/>
        <dbReference type="ChEBI" id="CHEBI:29806"/>
        <dbReference type="EC" id="4.2.1.2"/>
    </reaction>
</comment>
<dbReference type="EMBL" id="AZER01000013">
    <property type="protein sequence ID" value="KRL28038.1"/>
    <property type="molecule type" value="Genomic_DNA"/>
</dbReference>
<dbReference type="InterPro" id="IPR018951">
    <property type="entry name" value="Fumarase_C_C"/>
</dbReference>
<dbReference type="Proteomes" id="UP000051445">
    <property type="component" value="Unassembled WGS sequence"/>
</dbReference>
<feature type="binding site" evidence="4">
    <location>
        <begin position="320"/>
        <end position="322"/>
    </location>
    <ligand>
        <name>substrate</name>
    </ligand>
</feature>
<feature type="binding site" evidence="4">
    <location>
        <position position="315"/>
    </location>
    <ligand>
        <name>substrate</name>
    </ligand>
</feature>
<comment type="similarity">
    <text evidence="2 4">Belongs to the class-II fumarase/aspartase family. Fumarase subfamily.</text>
</comment>
<feature type="domain" description="Fumarase C C-terminal" evidence="7">
    <location>
        <begin position="405"/>
        <end position="457"/>
    </location>
</feature>
<evidence type="ECO:0000256" key="2">
    <source>
        <dbReference type="ARBA" id="ARBA00009084"/>
    </source>
</evidence>
<dbReference type="PANTHER" id="PTHR11444:SF1">
    <property type="entry name" value="FUMARATE HYDRATASE, MITOCHONDRIAL"/>
    <property type="match status" value="1"/>
</dbReference>
<comment type="miscellaneous">
    <text evidence="4">There are 2 substrate-binding sites: the catalytic A site, and the non-catalytic B site that may play a role in the transfer of substrate or product between the active site and the solvent. Alternatively, the B site may bind allosteric effectors.</text>
</comment>
<evidence type="ECO:0000256" key="1">
    <source>
        <dbReference type="ARBA" id="ARBA00001494"/>
    </source>
</evidence>
<feature type="binding site" evidence="4">
    <location>
        <position position="183"/>
    </location>
    <ligand>
        <name>substrate</name>
    </ligand>
</feature>
<feature type="region of interest" description="Disordered" evidence="5">
    <location>
        <begin position="457"/>
        <end position="491"/>
    </location>
</feature>
<dbReference type="GO" id="GO:0006106">
    <property type="term" value="P:fumarate metabolic process"/>
    <property type="evidence" value="ECO:0007669"/>
    <property type="project" value="InterPro"/>
</dbReference>
<evidence type="ECO:0000259" key="7">
    <source>
        <dbReference type="Pfam" id="PF10415"/>
    </source>
</evidence>
<feature type="active site" evidence="4">
    <location>
        <position position="314"/>
    </location>
</feature>
<feature type="compositionally biased region" description="Basic residues" evidence="5">
    <location>
        <begin position="477"/>
        <end position="491"/>
    </location>
</feature>
<dbReference type="Pfam" id="PF00206">
    <property type="entry name" value="Lyase_1"/>
    <property type="match status" value="1"/>
</dbReference>
<keyword evidence="3 4" id="KW-0456">Lyase</keyword>
<dbReference type="EC" id="4.2.1.2" evidence="4"/>
<comment type="pathway">
    <text evidence="4">Carbohydrate metabolism; tricarboxylic acid cycle; (S)-malate from fumarate: step 1/1.</text>
</comment>
<dbReference type="GO" id="GO:0006099">
    <property type="term" value="P:tricarboxylic acid cycle"/>
    <property type="evidence" value="ECO:0007669"/>
    <property type="project" value="UniProtKB-UniRule"/>
</dbReference>
<proteinExistence type="inferred from homology"/>
<evidence type="ECO:0000256" key="5">
    <source>
        <dbReference type="SAM" id="MobiDB-lite"/>
    </source>
</evidence>
<comment type="function">
    <text evidence="4">Involved in the TCA cycle. Catalyzes the stereospecific interconversion of fumarate to L-malate.</text>
</comment>
<protein>
    <recommendedName>
        <fullName evidence="4">Fumarate hydratase class II</fullName>
        <shortName evidence="4">Fumarase C</shortName>
        <ecNumber evidence="4">4.2.1.2</ecNumber>
    </recommendedName>
    <alternativeName>
        <fullName evidence="4">Aerobic fumarase</fullName>
    </alternativeName>
    <alternativeName>
        <fullName evidence="4">Iron-independent fumarase</fullName>
    </alternativeName>
</protein>
<dbReference type="Gene3D" id="1.10.40.30">
    <property type="entry name" value="Fumarase/aspartase (C-terminal domain)"/>
    <property type="match status" value="1"/>
</dbReference>
<dbReference type="Gene3D" id="1.10.275.10">
    <property type="entry name" value="Fumarase/aspartase (N-terminal domain)"/>
    <property type="match status" value="1"/>
</dbReference>
<dbReference type="InterPro" id="IPR008948">
    <property type="entry name" value="L-Aspartase-like"/>
</dbReference>
<feature type="domain" description="Fumarate lyase N-terminal" evidence="6">
    <location>
        <begin position="12"/>
        <end position="338"/>
    </location>
</feature>
<dbReference type="InterPro" id="IPR024083">
    <property type="entry name" value="Fumarase/histidase_N"/>
</dbReference>
<dbReference type="PROSITE" id="PS00163">
    <property type="entry name" value="FUMARATE_LYASES"/>
    <property type="match status" value="1"/>
</dbReference>
<dbReference type="AlphaFoldDB" id="A0A0R1P6D1"/>
<dbReference type="PATRIC" id="fig|1423746.3.peg.319"/>
<dbReference type="PRINTS" id="PR00145">
    <property type="entry name" value="ARGSUCLYASE"/>
</dbReference>
<dbReference type="HAMAP" id="MF_00743">
    <property type="entry name" value="FumaraseC"/>
    <property type="match status" value="1"/>
</dbReference>
<reference evidence="8 9" key="1">
    <citation type="journal article" date="2015" name="Genome Announc.">
        <title>Expanding the biotechnology potential of lactobacilli through comparative genomics of 213 strains and associated genera.</title>
        <authorList>
            <person name="Sun Z."/>
            <person name="Harris H.M."/>
            <person name="McCann A."/>
            <person name="Guo C."/>
            <person name="Argimon S."/>
            <person name="Zhang W."/>
            <person name="Yang X."/>
            <person name="Jeffery I.B."/>
            <person name="Cooney J.C."/>
            <person name="Kagawa T.F."/>
            <person name="Liu W."/>
            <person name="Song Y."/>
            <person name="Salvetti E."/>
            <person name="Wrobel A."/>
            <person name="Rasinkangas P."/>
            <person name="Parkhill J."/>
            <person name="Rea M.C."/>
            <person name="O'Sullivan O."/>
            <person name="Ritari J."/>
            <person name="Douillard F.P."/>
            <person name="Paul Ross R."/>
            <person name="Yang R."/>
            <person name="Briner A.E."/>
            <person name="Felis G.E."/>
            <person name="de Vos W.M."/>
            <person name="Barrangou R."/>
            <person name="Klaenhammer T.R."/>
            <person name="Caufield P.W."/>
            <person name="Cui Y."/>
            <person name="Zhang H."/>
            <person name="O'Toole P.W."/>
        </authorList>
    </citation>
    <scope>NUCLEOTIDE SEQUENCE [LARGE SCALE GENOMIC DNA]</scope>
    <source>
        <strain evidence="8 9">DSM 13145</strain>
    </source>
</reference>
<feature type="binding site" evidence="4">
    <location>
        <begin position="100"/>
        <end position="102"/>
    </location>
    <ligand>
        <name>substrate</name>
    </ligand>
</feature>
<name>A0A0R1P6D1_9LACO</name>
<dbReference type="Pfam" id="PF10415">
    <property type="entry name" value="FumaraseC_C"/>
    <property type="match status" value="1"/>
</dbReference>
<comment type="subunit">
    <text evidence="4">Homotetramer.</text>
</comment>
<dbReference type="Gene3D" id="1.20.200.10">
    <property type="entry name" value="Fumarase/aspartase (Central domain)"/>
    <property type="match status" value="1"/>
</dbReference>
<feature type="binding site" evidence="4">
    <location>
        <begin position="136"/>
        <end position="138"/>
    </location>
    <ligand>
        <name>substrate</name>
    </ligand>
</feature>
<dbReference type="GO" id="GO:0004333">
    <property type="term" value="F:fumarate hydratase activity"/>
    <property type="evidence" value="ECO:0007669"/>
    <property type="project" value="UniProtKB-UniRule"/>
</dbReference>
<sequence length="491" mass="54029">MAAYRTESDTLGPVEIPADALWGPQTQRSLRNFPTGPYMPIAIIRALLQIKKAAAQTNMEMKQIEPAKGKLIVKAIDTLLALSDDDLRHDFPLKVYQTGSGTQTNMNTNEVIAHKAHQINPDIEILPNDDVNKGQSSNDTFPTAMNIVAIEALDRLEPAVKHLIAELKVKEDKYWDTVKIGRTHLQDATPMTFGQEISGYVAALEHDLTFIQTLAPTLLELAIGGTAVGTGLNAAPGMASAIADKLSRVYDHQFTADCNKFYGLANHSGLDVVHGALKSLAADMFKIAQDIRFLASGPRAGYDELNIPANEPGSSIMPGKVNPTQAEAVTMAALRVFGNDTVITMASSQGNFEMNVYKPVLIYTFLESTNILTGTIKSFTDKLVHGMTVNKKRMTELVDRSLMTVTALSPHIGYHDSAKIAQKAAKEGTTLRDAALATGKVMAEQYDQWMNTLKMTNADRRQRMKDRFNEAKDKMKQNSKRHSFSHRKDQK</sequence>
<feature type="site" description="Important for catalytic activity" evidence="4">
    <location>
        <position position="327"/>
    </location>
</feature>
<dbReference type="FunFam" id="1.10.40.30:FF:000002">
    <property type="entry name" value="Fumarate hydratase class II"/>
    <property type="match status" value="1"/>
</dbReference>
<dbReference type="STRING" id="1423746.FD27_GL000312"/>
<gene>
    <name evidence="4" type="primary">fumC</name>
    <name evidence="8" type="ORF">FD27_GL000312</name>
</gene>
<dbReference type="FunFam" id="1.20.200.10:FF:000001">
    <property type="entry name" value="Fumarate hydratase, mitochondrial"/>
    <property type="match status" value="1"/>
</dbReference>
<comment type="caution">
    <text evidence="4">Lacks conserved residue(s) required for the propagation of feature annotation.</text>
</comment>
<dbReference type="InterPro" id="IPR020557">
    <property type="entry name" value="Fumarate_lyase_CS"/>
</dbReference>
<dbReference type="PANTHER" id="PTHR11444">
    <property type="entry name" value="ASPARTATEAMMONIA/ARGININOSUCCINATE/ADENYLOSUCCINATE LYASE"/>
    <property type="match status" value="1"/>
</dbReference>